<dbReference type="AlphaFoldDB" id="A0A1I3VXE6"/>
<dbReference type="RefSeq" id="WP_072693058.1">
    <property type="nucleotide sequence ID" value="NZ_FOSJ01000005.1"/>
</dbReference>
<evidence type="ECO:0000313" key="2">
    <source>
        <dbReference type="EMBL" id="SFJ99840.1"/>
    </source>
</evidence>
<evidence type="ECO:0000256" key="1">
    <source>
        <dbReference type="SAM" id="Phobius"/>
    </source>
</evidence>
<dbReference type="Proteomes" id="UP000199589">
    <property type="component" value="Unassembled WGS sequence"/>
</dbReference>
<feature type="transmembrane region" description="Helical" evidence="1">
    <location>
        <begin position="12"/>
        <end position="31"/>
    </location>
</feature>
<proteinExistence type="predicted"/>
<accession>A0A1I3VXE6</accession>
<keyword evidence="1" id="KW-0472">Membrane</keyword>
<sequence length="127" mass="13639">MDWALSALQWFVDLGAVVVLPILIFIFGIVLGAKSGTFYMVSVLYITSWVAPLVTQAAISANFDLEGNSAITALAEGGLWTTGMYVGITQLMGWIGLTVIGLIVLGGLYYVNKILPGKKVNLKDIKE</sequence>
<keyword evidence="3" id="KW-1185">Reference proteome</keyword>
<evidence type="ECO:0000313" key="3">
    <source>
        <dbReference type="Proteomes" id="UP000199589"/>
    </source>
</evidence>
<reference evidence="3" key="1">
    <citation type="submission" date="2016-10" db="EMBL/GenBank/DDBJ databases">
        <authorList>
            <person name="Varghese N."/>
            <person name="Submissions S."/>
        </authorList>
    </citation>
    <scope>NUCLEOTIDE SEQUENCE [LARGE SCALE GENOMIC DNA]</scope>
    <source>
        <strain evidence="3">DSM 16108</strain>
    </source>
</reference>
<gene>
    <name evidence="2" type="ORF">SAMN04488569_100559</name>
</gene>
<organism evidence="2 3">
    <name type="scientific">Marinilactibacillus piezotolerans</name>
    <dbReference type="NCBI Taxonomy" id="258723"/>
    <lineage>
        <taxon>Bacteria</taxon>
        <taxon>Bacillati</taxon>
        <taxon>Bacillota</taxon>
        <taxon>Bacilli</taxon>
        <taxon>Lactobacillales</taxon>
        <taxon>Carnobacteriaceae</taxon>
        <taxon>Marinilactibacillus</taxon>
    </lineage>
</organism>
<keyword evidence="1" id="KW-0812">Transmembrane</keyword>
<feature type="transmembrane region" description="Helical" evidence="1">
    <location>
        <begin position="91"/>
        <end position="111"/>
    </location>
</feature>
<dbReference type="EMBL" id="FOSJ01000005">
    <property type="protein sequence ID" value="SFJ99840.1"/>
    <property type="molecule type" value="Genomic_DNA"/>
</dbReference>
<keyword evidence="1" id="KW-1133">Transmembrane helix</keyword>
<feature type="transmembrane region" description="Helical" evidence="1">
    <location>
        <begin position="38"/>
        <end position="59"/>
    </location>
</feature>
<name>A0A1I3VXE6_9LACT</name>
<protein>
    <submittedName>
        <fullName evidence="2">PTS system, galactitol-specific IIC component</fullName>
    </submittedName>
</protein>